<dbReference type="Proteomes" id="UP001378546">
    <property type="component" value="Chromosome"/>
</dbReference>
<evidence type="ECO:0000256" key="5">
    <source>
        <dbReference type="ARBA" id="ARBA00022989"/>
    </source>
</evidence>
<gene>
    <name evidence="9" type="ORF">SP4011_17120</name>
    <name evidence="10" type="ORF">SP4011_21200</name>
</gene>
<comment type="subcellular location">
    <subcellularLocation>
        <location evidence="1">Cell membrane</location>
        <topology evidence="1">Multi-pass membrane protein</topology>
    </subcellularLocation>
</comment>
<evidence type="ECO:0000256" key="2">
    <source>
        <dbReference type="ARBA" id="ARBA00008806"/>
    </source>
</evidence>
<evidence type="ECO:0000256" key="1">
    <source>
        <dbReference type="ARBA" id="ARBA00004651"/>
    </source>
</evidence>
<keyword evidence="11" id="KW-1185">Reference proteome</keyword>
<evidence type="ECO:0000256" key="8">
    <source>
        <dbReference type="SAM" id="Phobius"/>
    </source>
</evidence>
<keyword evidence="4 8" id="KW-0812">Transmembrane</keyword>
<dbReference type="InterPro" id="IPR027417">
    <property type="entry name" value="P-loop_NTPase"/>
</dbReference>
<evidence type="ECO:0000313" key="11">
    <source>
        <dbReference type="Proteomes" id="UP001378546"/>
    </source>
</evidence>
<dbReference type="PANTHER" id="PTHR37937">
    <property type="entry name" value="CONJUGATIVE TRANSFER: DNA TRANSPORT"/>
    <property type="match status" value="1"/>
</dbReference>
<comment type="similarity">
    <text evidence="2">Belongs to the VirD4/TraG family.</text>
</comment>
<sequence length="617" mass="71249">MITEKKKRRLRPYLLLGIGLFYLFHWFFKLWLLAPDTDSVTDVFGFGKLNWMNDHLNDKSWFDFQFTPASLLIGLGGFLIAFLLYLRVSDTGTYRYGEEHGSARFATREELMRFRDEEPEKNMIFTQNSQMGLFNNRLSFENQINKNILVYGGTGDSKTRSAVKPNILQANSSFVTTDTKGILIHETGKSLVEKGYKMKIFDLITFLNSDGFNVFRYIHNEMDIDRVAEAITESLNRNGHEGDPFWPAANKLLMRSLIGYLYFDGKLDHYLPNLGQVTDMIRELRRNHPEAESPVELMFEDLERRSPGNYASRQWDLFNKNFDGQTRASVYAIFATTFSVFDHEQLRKIIEKDTLEIEKWNIEKTAVFIHIPEVDPAYQFLSALLFSTIFDVLIKTADAVILGEYPTKTKEDLLHLQVWADEFGQIGKIPNLPPIISVIRSREISIKMMVQSQSQIEVLYGKENTKTIINNCGAILYLGSNDLDTLKYLSERSGKQTLNDQNYSESRGRNASSSKQNSKIGRELLTPHEVATIGTTEALLFLSKQNVFRDQKFNLDTHPRAYLLSNGPNDDNWYRYKRYLSDIDEWKAQVGEENVIHIGIKEVEEVPLKVSEKRKEI</sequence>
<evidence type="ECO:0000313" key="9">
    <source>
        <dbReference type="EMBL" id="BDT65295.1"/>
    </source>
</evidence>
<dbReference type="PANTHER" id="PTHR37937:SF1">
    <property type="entry name" value="CONJUGATIVE TRANSFER: DNA TRANSPORT"/>
    <property type="match status" value="1"/>
</dbReference>
<dbReference type="InterPro" id="IPR003688">
    <property type="entry name" value="TraG/VirD4"/>
</dbReference>
<feature type="region of interest" description="Disordered" evidence="7">
    <location>
        <begin position="497"/>
        <end position="521"/>
    </location>
</feature>
<organism evidence="9 11">
    <name type="scientific">Streptococcus parapneumoniae</name>
    <dbReference type="NCBI Taxonomy" id="2993430"/>
    <lineage>
        <taxon>Bacteria</taxon>
        <taxon>Bacillati</taxon>
        <taxon>Bacillota</taxon>
        <taxon>Bacilli</taxon>
        <taxon>Lactobacillales</taxon>
        <taxon>Streptococcaceae</taxon>
        <taxon>Streptococcus</taxon>
        <taxon>Streptococcus thalassemiae group</taxon>
    </lineage>
</organism>
<dbReference type="SUPFAM" id="SSF52540">
    <property type="entry name" value="P-loop containing nucleoside triphosphate hydrolases"/>
    <property type="match status" value="1"/>
</dbReference>
<dbReference type="InterPro" id="IPR051539">
    <property type="entry name" value="T4SS-coupling_protein"/>
</dbReference>
<evidence type="ECO:0000313" key="10">
    <source>
        <dbReference type="EMBL" id="BDT65703.1"/>
    </source>
</evidence>
<dbReference type="EMBL" id="AP026968">
    <property type="protein sequence ID" value="BDT65295.1"/>
    <property type="molecule type" value="Genomic_DNA"/>
</dbReference>
<evidence type="ECO:0000256" key="7">
    <source>
        <dbReference type="SAM" id="MobiDB-lite"/>
    </source>
</evidence>
<keyword evidence="6 8" id="KW-0472">Membrane</keyword>
<dbReference type="CDD" id="cd01127">
    <property type="entry name" value="TrwB_TraG_TraD_VirD4"/>
    <property type="match status" value="1"/>
</dbReference>
<name>A0ABM8CIK5_9STRE</name>
<dbReference type="EMBL" id="AP026968">
    <property type="protein sequence ID" value="BDT65703.1"/>
    <property type="molecule type" value="Genomic_DNA"/>
</dbReference>
<protein>
    <submittedName>
        <fullName evidence="9">Conjugal transfer protein TraG</fullName>
    </submittedName>
</protein>
<evidence type="ECO:0000256" key="6">
    <source>
        <dbReference type="ARBA" id="ARBA00023136"/>
    </source>
</evidence>
<feature type="transmembrane region" description="Helical" evidence="8">
    <location>
        <begin position="12"/>
        <end position="34"/>
    </location>
</feature>
<reference evidence="9 11" key="1">
    <citation type="submission" date="2022-11" db="EMBL/GenBank/DDBJ databases">
        <title>Complete genome sequence of alpha-hemolytic streptococci isolated from Japan.</title>
        <authorList>
            <person name="Morita M."/>
            <person name="Chang B."/>
            <person name="Akeda Y."/>
        </authorList>
    </citation>
    <scope>NUCLEOTIDE SEQUENCE [LARGE SCALE GENOMIC DNA]</scope>
    <source>
        <strain evidence="9 11">SP4011</strain>
    </source>
</reference>
<dbReference type="RefSeq" id="WP_338618877.1">
    <property type="nucleotide sequence ID" value="NZ_AP026968.1"/>
</dbReference>
<keyword evidence="3" id="KW-1003">Cell membrane</keyword>
<proteinExistence type="inferred from homology"/>
<feature type="compositionally biased region" description="Polar residues" evidence="7">
    <location>
        <begin position="497"/>
        <end position="519"/>
    </location>
</feature>
<feature type="transmembrane region" description="Helical" evidence="8">
    <location>
        <begin position="66"/>
        <end position="86"/>
    </location>
</feature>
<evidence type="ECO:0000256" key="3">
    <source>
        <dbReference type="ARBA" id="ARBA00022475"/>
    </source>
</evidence>
<keyword evidence="5 8" id="KW-1133">Transmembrane helix</keyword>
<dbReference type="NCBIfam" id="NF045973">
    <property type="entry name" value="conju_CD1115"/>
    <property type="match status" value="1"/>
</dbReference>
<dbReference type="Gene3D" id="3.40.50.300">
    <property type="entry name" value="P-loop containing nucleotide triphosphate hydrolases"/>
    <property type="match status" value="1"/>
</dbReference>
<evidence type="ECO:0000256" key="4">
    <source>
        <dbReference type="ARBA" id="ARBA00022692"/>
    </source>
</evidence>
<accession>A0ABM8CIK5</accession>
<dbReference type="Pfam" id="PF02534">
    <property type="entry name" value="T4SS-DNA_transf"/>
    <property type="match status" value="1"/>
</dbReference>